<dbReference type="EC" id="2.7.11.1" evidence="4"/>
<organism evidence="4 5">
    <name type="scientific">Longimicrobium terrae</name>
    <dbReference type="NCBI Taxonomy" id="1639882"/>
    <lineage>
        <taxon>Bacteria</taxon>
        <taxon>Pseudomonadati</taxon>
        <taxon>Gemmatimonadota</taxon>
        <taxon>Longimicrobiia</taxon>
        <taxon>Longimicrobiales</taxon>
        <taxon>Longimicrobiaceae</taxon>
        <taxon>Longimicrobium</taxon>
    </lineage>
</organism>
<dbReference type="PANTHER" id="PTHR10799">
    <property type="entry name" value="SNF2/RAD54 HELICASE FAMILY"/>
    <property type="match status" value="1"/>
</dbReference>
<dbReference type="CDD" id="cd18793">
    <property type="entry name" value="SF2_C_SNF"/>
    <property type="match status" value="1"/>
</dbReference>
<dbReference type="RefSeq" id="WP_170030603.1">
    <property type="nucleotide sequence ID" value="NZ_JABDTL010000001.1"/>
</dbReference>
<dbReference type="Pfam" id="PF00176">
    <property type="entry name" value="SNF2-rel_dom"/>
    <property type="match status" value="1"/>
</dbReference>
<dbReference type="PROSITE" id="PS51194">
    <property type="entry name" value="HELICASE_CTER"/>
    <property type="match status" value="1"/>
</dbReference>
<dbReference type="Proteomes" id="UP000582837">
    <property type="component" value="Unassembled WGS sequence"/>
</dbReference>
<dbReference type="Pfam" id="PF00271">
    <property type="entry name" value="Helicase_C"/>
    <property type="match status" value="1"/>
</dbReference>
<dbReference type="InterPro" id="IPR001650">
    <property type="entry name" value="Helicase_C-like"/>
</dbReference>
<reference evidence="4 5" key="1">
    <citation type="submission" date="2020-08" db="EMBL/GenBank/DDBJ databases">
        <title>Genomic Encyclopedia of Type Strains, Phase IV (KMG-IV): sequencing the most valuable type-strain genomes for metagenomic binning, comparative biology and taxonomic classification.</title>
        <authorList>
            <person name="Goeker M."/>
        </authorList>
    </citation>
    <scope>NUCLEOTIDE SEQUENCE [LARGE SCALE GENOMIC DNA]</scope>
    <source>
        <strain evidence="4 5">DSM 29007</strain>
    </source>
</reference>
<dbReference type="InterPro" id="IPR049730">
    <property type="entry name" value="SNF2/RAD54-like_C"/>
</dbReference>
<keyword evidence="5" id="KW-1185">Reference proteome</keyword>
<dbReference type="SUPFAM" id="SSF52540">
    <property type="entry name" value="P-loop containing nucleoside triphosphate hydrolases"/>
    <property type="match status" value="2"/>
</dbReference>
<dbReference type="CDD" id="cd18012">
    <property type="entry name" value="DEXQc_arch_SWI2_SNF2"/>
    <property type="match status" value="1"/>
</dbReference>
<dbReference type="Gene3D" id="3.40.50.300">
    <property type="entry name" value="P-loop containing nucleotide triphosphate hydrolases"/>
    <property type="match status" value="1"/>
</dbReference>
<dbReference type="GO" id="GO:0005524">
    <property type="term" value="F:ATP binding"/>
    <property type="evidence" value="ECO:0007669"/>
    <property type="project" value="InterPro"/>
</dbReference>
<dbReference type="InterPro" id="IPR038718">
    <property type="entry name" value="SNF2-like_sf"/>
</dbReference>
<dbReference type="InterPro" id="IPR022138">
    <property type="entry name" value="DUF3670"/>
</dbReference>
<proteinExistence type="predicted"/>
<dbReference type="InterPro" id="IPR014001">
    <property type="entry name" value="Helicase_ATP-bd"/>
</dbReference>
<keyword evidence="4" id="KW-0418">Kinase</keyword>
<evidence type="ECO:0000313" key="4">
    <source>
        <dbReference type="EMBL" id="MBB6068484.1"/>
    </source>
</evidence>
<feature type="domain" description="Helicase ATP-binding" evidence="2">
    <location>
        <begin position="579"/>
        <end position="743"/>
    </location>
</feature>
<evidence type="ECO:0000259" key="2">
    <source>
        <dbReference type="PROSITE" id="PS51192"/>
    </source>
</evidence>
<evidence type="ECO:0000256" key="1">
    <source>
        <dbReference type="ARBA" id="ARBA00022801"/>
    </source>
</evidence>
<gene>
    <name evidence="4" type="ORF">HNQ61_000095</name>
</gene>
<dbReference type="InterPro" id="IPR000330">
    <property type="entry name" value="SNF2_N"/>
</dbReference>
<comment type="caution">
    <text evidence="4">The sequence shown here is derived from an EMBL/GenBank/DDBJ whole genome shotgun (WGS) entry which is preliminary data.</text>
</comment>
<keyword evidence="4" id="KW-0808">Transferase</keyword>
<keyword evidence="4" id="KW-0723">Serine/threonine-protein kinase</keyword>
<dbReference type="GO" id="GO:0004674">
    <property type="term" value="F:protein serine/threonine kinase activity"/>
    <property type="evidence" value="ECO:0007669"/>
    <property type="project" value="UniProtKB-KW"/>
</dbReference>
<dbReference type="FunFam" id="3.40.50.10810:FF:000031">
    <property type="entry name" value="Helicase, SNF2/RAD54 family"/>
    <property type="match status" value="1"/>
</dbReference>
<dbReference type="Gene3D" id="3.40.50.10810">
    <property type="entry name" value="Tandem AAA-ATPase domain"/>
    <property type="match status" value="1"/>
</dbReference>
<dbReference type="AlphaFoldDB" id="A0A841GU33"/>
<dbReference type="Pfam" id="PF12419">
    <property type="entry name" value="DUF3670"/>
    <property type="match status" value="1"/>
</dbReference>
<evidence type="ECO:0000259" key="3">
    <source>
        <dbReference type="PROSITE" id="PS51194"/>
    </source>
</evidence>
<keyword evidence="1" id="KW-0378">Hydrolase</keyword>
<protein>
    <submittedName>
        <fullName evidence="4">Non-specific serine/threonine protein kinase</fullName>
        <ecNumber evidence="4">2.7.11.1</ecNumber>
    </submittedName>
</protein>
<dbReference type="EMBL" id="JACHIA010000001">
    <property type="protein sequence ID" value="MBB6068484.1"/>
    <property type="molecule type" value="Genomic_DNA"/>
</dbReference>
<name>A0A841GU33_9BACT</name>
<dbReference type="SMART" id="SM00490">
    <property type="entry name" value="HELICc"/>
    <property type="match status" value="1"/>
</dbReference>
<dbReference type="FunFam" id="3.40.50.300:FF:000533">
    <property type="entry name" value="Helicase, Snf2 family"/>
    <property type="match status" value="1"/>
</dbReference>
<feature type="domain" description="Helicase C-terminal" evidence="3">
    <location>
        <begin position="869"/>
        <end position="1025"/>
    </location>
</feature>
<dbReference type="InterPro" id="IPR027417">
    <property type="entry name" value="P-loop_NTPase"/>
</dbReference>
<dbReference type="GO" id="GO:0016787">
    <property type="term" value="F:hydrolase activity"/>
    <property type="evidence" value="ECO:0007669"/>
    <property type="project" value="UniProtKB-KW"/>
</dbReference>
<dbReference type="PROSITE" id="PS51192">
    <property type="entry name" value="HELICASE_ATP_BIND_1"/>
    <property type="match status" value="1"/>
</dbReference>
<evidence type="ECO:0000313" key="5">
    <source>
        <dbReference type="Proteomes" id="UP000582837"/>
    </source>
</evidence>
<accession>A0A841GU33</accession>
<dbReference type="SMART" id="SM00487">
    <property type="entry name" value="DEXDc"/>
    <property type="match status" value="1"/>
</dbReference>
<sequence length="1041" mass="112667">MIVVHAFWSVHGLRVWAESSAKRPSARARTPAEGAARPRLHPFAADARALREAAGALGQVHRHVFAPTATLLLPSHARAPQASPQLVEAFPDLHPTDQPASNGLWTVPVLAFERQDAVNFLLSLGEPPQGVTVGDTLRALAEAAQMALDLVARGRVMPVLERSGDAWIAAWRPVFTAQEDADHAAALRRALPAACAAAAEEPRLPVPDVADMALAALVDALARGPLTRKAVLPARRGRRTPGEAWVVELLPTGGAGFRDSGADEVQRGLHTWTRALTRPTAGLRTCFRLSPPGDAEELDESIAPITVEESGDPAADAIVAAEGGWRLEVLLQAVDDPSLLVPAAQVWRTQGPLTVFRRVLDDPQEQLLGDLGRALRLVPDLAPVLRSPRPSGMEMDAEGAYRFLREAVPALSQAGFGVLVPGWWTRPAARLGVKLKATPSAGSAGERRVGMDTLCAYDWQVSLGGETLSADEFRALAAMKVPLVRVRGAWVELKPGEVEAALRMFDRGRGGTMTAAEVLRLAMGADAPDELPLESVEAEGWLGELLSADGDAKVEDVAEPAGFVGELRPYQRRGLSWMSFLDGLGLGACLADDMGLGKTVQLLALLLAERGDPDAATAPTLLVCPMSLLANWHREAARFAPGLRVHVHHGAGRSDADALQATALASDLVLTTYALAARDQEALAAVGWGRVVLDEAQNVKNSAARQAQAVRTFRAPRRIALTGTPVENRLAELWSILDFLNPGLLGNAADFRRRFATPIEKHRDTDRAAQLQRLTRPFVLRRLKTDQSIIRDLPAKHEMKVFCTLTREQASLYQATVDEMMQRVEQSEGIERRGLVLATLLRLKQVCNHPAHLLGDRSALAGRSGKLERLEEIVAEVLALGDRALVFTQFAEMGKLLRQRLEERFAREVPFLHGGTTRAARDSMVARFQAGDGPPVLLLSLKAGGTGLNLTAANHVIHFDRWWNPAVEDQATDRAFRIGQRRDVQVRKLVCAGTLEERIDEMIEDKKKLAASVLGAGEAWLTELSTAELRRVVALGDEARG</sequence>